<organism evidence="2 3">
    <name type="scientific">Methanorbis furvi</name>
    <dbReference type="NCBI Taxonomy" id="3028299"/>
    <lineage>
        <taxon>Archaea</taxon>
        <taxon>Methanobacteriati</taxon>
        <taxon>Methanobacteriota</taxon>
        <taxon>Stenosarchaea group</taxon>
        <taxon>Methanomicrobia</taxon>
        <taxon>Methanomicrobiales</taxon>
        <taxon>Methanocorpusculaceae</taxon>
        <taxon>Methanorbis</taxon>
    </lineage>
</organism>
<accession>A0AAE4MC25</accession>
<dbReference type="RefSeq" id="WP_338094030.1">
    <property type="nucleotide sequence ID" value="NZ_JAWDKA010000004.1"/>
</dbReference>
<name>A0AAE4MC25_9EURY</name>
<dbReference type="Proteomes" id="UP001273136">
    <property type="component" value="Unassembled WGS sequence"/>
</dbReference>
<evidence type="ECO:0000313" key="2">
    <source>
        <dbReference type="EMBL" id="MDV0441626.1"/>
    </source>
</evidence>
<reference evidence="2" key="1">
    <citation type="submission" date="2023-06" db="EMBL/GenBank/DDBJ databases">
        <title>Genome sequence of Methancorpusculaceae sp. Ag1.</title>
        <authorList>
            <person name="Protasov E."/>
            <person name="Platt K."/>
            <person name="Poehlein A."/>
            <person name="Daniel R."/>
            <person name="Brune A."/>
        </authorList>
    </citation>
    <scope>NUCLEOTIDE SEQUENCE</scope>
    <source>
        <strain evidence="2">Ag1</strain>
    </source>
</reference>
<comment type="caution">
    <text evidence="2">The sequence shown here is derived from an EMBL/GenBank/DDBJ whole genome shotgun (WGS) entry which is preliminary data.</text>
</comment>
<protein>
    <submittedName>
        <fullName evidence="2">Uncharacterized protein</fullName>
    </submittedName>
</protein>
<sequence length="225" mass="23362">MADNTKLGTILILAVICVGVLLIVSSGISALQSYQTIADPDNETVTQTPEMMTSPVPTTAPSVASTTSAVPAATTLGATETVQTLAQPTATTAAQSTSPTVSQTVAAAPAKAPATGDPILGNWAGEKTMKIVFVSAHGSATATFRDDYSGSAAGDFQGAGRDEIFDANFIWENLGNGKYLGTYGDKTLEFSLDGEVLTMTLNPKKLGVVESEILNMDIPFEMHRV</sequence>
<proteinExistence type="predicted"/>
<feature type="region of interest" description="Disordered" evidence="1">
    <location>
        <begin position="42"/>
        <end position="63"/>
    </location>
</feature>
<dbReference type="EMBL" id="JAWDKA010000004">
    <property type="protein sequence ID" value="MDV0441626.1"/>
    <property type="molecule type" value="Genomic_DNA"/>
</dbReference>
<dbReference type="AlphaFoldDB" id="A0AAE4MC25"/>
<gene>
    <name evidence="2" type="ORF">McpAg1_08340</name>
</gene>
<keyword evidence="3" id="KW-1185">Reference proteome</keyword>
<evidence type="ECO:0000313" key="3">
    <source>
        <dbReference type="Proteomes" id="UP001273136"/>
    </source>
</evidence>
<evidence type="ECO:0000256" key="1">
    <source>
        <dbReference type="SAM" id="MobiDB-lite"/>
    </source>
</evidence>
<feature type="compositionally biased region" description="Low complexity" evidence="1">
    <location>
        <begin position="53"/>
        <end position="63"/>
    </location>
</feature>